<evidence type="ECO:0000313" key="2">
    <source>
        <dbReference type="Proteomes" id="UP001239111"/>
    </source>
</evidence>
<protein>
    <submittedName>
        <fullName evidence="1">Uncharacterized protein</fullName>
    </submittedName>
</protein>
<keyword evidence="2" id="KW-1185">Reference proteome</keyword>
<proteinExistence type="predicted"/>
<comment type="caution">
    <text evidence="1">The sequence shown here is derived from an EMBL/GenBank/DDBJ whole genome shotgun (WGS) entry which is preliminary data.</text>
</comment>
<sequence length="476" mass="55182">MRMCILYAIYIILPICVLDCVGVEIIRSNQKIDAVFSSSNQNVFRRSFEDSEPTNKISNRNNFNGKKLHLISTQTMNMSVTVDKNSSTSDFHTEMWTTLAQYLNFTIVFHHITRKDRLSLRNSGALSHMMENLSLDQLILPADTVDRNAFDALDYTFTLYESGCRFVMKPANQFVKFWMLNIYSRNVWFCIALLYLTMCFLSILNPFLAGKNLSHGNQLSWMDHVFSLFGVFCNQGNDFCMIYGNRRIFTFCAHVFSWLLLSCFSSQIYIVMTRISVAPVFSDFQSLVNDTDYTILLVNNSATLARLLERDEPIVEYILNSDRVRYVEDFKTMWEEACSDTFKGVGIQLETLKISDTLHCGLKLQQESFFRSHVAAGFSKNSSDKDIINYGIIRLIEVGIRNYLKDRWLNHYHPQIQKRLYSPISSEQVYLQRAIYLCGFCSSIIILVLEQIMHHGIPRFFKRIVIPPEDHATKVK</sequence>
<reference evidence="1" key="1">
    <citation type="submission" date="2023-04" db="EMBL/GenBank/DDBJ databases">
        <title>A chromosome-level genome assembly of the parasitoid wasp Eretmocerus hayati.</title>
        <authorList>
            <person name="Zhong Y."/>
            <person name="Liu S."/>
            <person name="Liu Y."/>
        </authorList>
    </citation>
    <scope>NUCLEOTIDE SEQUENCE</scope>
    <source>
        <strain evidence="1">ZJU_SS_LIU_2023</strain>
    </source>
</reference>
<name>A0ACC2PDN3_9HYME</name>
<dbReference type="Proteomes" id="UP001239111">
    <property type="component" value="Chromosome 2"/>
</dbReference>
<evidence type="ECO:0000313" key="1">
    <source>
        <dbReference type="EMBL" id="KAJ8681121.1"/>
    </source>
</evidence>
<dbReference type="EMBL" id="CM056742">
    <property type="protein sequence ID" value="KAJ8681121.1"/>
    <property type="molecule type" value="Genomic_DNA"/>
</dbReference>
<accession>A0ACC2PDN3</accession>
<organism evidence="1 2">
    <name type="scientific">Eretmocerus hayati</name>
    <dbReference type="NCBI Taxonomy" id="131215"/>
    <lineage>
        <taxon>Eukaryota</taxon>
        <taxon>Metazoa</taxon>
        <taxon>Ecdysozoa</taxon>
        <taxon>Arthropoda</taxon>
        <taxon>Hexapoda</taxon>
        <taxon>Insecta</taxon>
        <taxon>Pterygota</taxon>
        <taxon>Neoptera</taxon>
        <taxon>Endopterygota</taxon>
        <taxon>Hymenoptera</taxon>
        <taxon>Apocrita</taxon>
        <taxon>Proctotrupomorpha</taxon>
        <taxon>Chalcidoidea</taxon>
        <taxon>Aphelinidae</taxon>
        <taxon>Aphelininae</taxon>
        <taxon>Eretmocerus</taxon>
    </lineage>
</organism>
<gene>
    <name evidence="1" type="ORF">QAD02_016908</name>
</gene>